<dbReference type="PANTHER" id="PTHR34700">
    <property type="entry name" value="POTASSIUM BINDING PROTEIN KBP"/>
    <property type="match status" value="1"/>
</dbReference>
<feature type="domain" description="LysM" evidence="1">
    <location>
        <begin position="21"/>
        <end position="70"/>
    </location>
</feature>
<dbReference type="Gene3D" id="3.10.350.10">
    <property type="entry name" value="LysM domain"/>
    <property type="match status" value="1"/>
</dbReference>
<dbReference type="SMART" id="SM00257">
    <property type="entry name" value="LysM"/>
    <property type="match status" value="1"/>
</dbReference>
<accession>A0A2H0LWJ1</accession>
<dbReference type="SUPFAM" id="SSF54106">
    <property type="entry name" value="LysM domain"/>
    <property type="match status" value="1"/>
</dbReference>
<dbReference type="AlphaFoldDB" id="A0A2H0LWJ1"/>
<dbReference type="InterPro" id="IPR036779">
    <property type="entry name" value="LysM_dom_sf"/>
</dbReference>
<gene>
    <name evidence="2" type="ORF">COV72_06520</name>
</gene>
<reference evidence="2 3" key="1">
    <citation type="submission" date="2017-09" db="EMBL/GenBank/DDBJ databases">
        <title>Depth-based differentiation of microbial function through sediment-hosted aquifers and enrichment of novel symbionts in the deep terrestrial subsurface.</title>
        <authorList>
            <person name="Probst A.J."/>
            <person name="Ladd B."/>
            <person name="Jarett J.K."/>
            <person name="Geller-Mcgrath D.E."/>
            <person name="Sieber C.M."/>
            <person name="Emerson J.B."/>
            <person name="Anantharaman K."/>
            <person name="Thomas B.C."/>
            <person name="Malmstrom R."/>
            <person name="Stieglmeier M."/>
            <person name="Klingl A."/>
            <person name="Woyke T."/>
            <person name="Ryan C.M."/>
            <person name="Banfield J.F."/>
        </authorList>
    </citation>
    <scope>NUCLEOTIDE SEQUENCE [LARGE SCALE GENOMIC DNA]</scope>
    <source>
        <strain evidence="2">CG11_big_fil_rev_8_21_14_0_20_42_13</strain>
    </source>
</reference>
<evidence type="ECO:0000313" key="2">
    <source>
        <dbReference type="EMBL" id="PIQ88790.1"/>
    </source>
</evidence>
<evidence type="ECO:0000259" key="1">
    <source>
        <dbReference type="PROSITE" id="PS51782"/>
    </source>
</evidence>
<proteinExistence type="predicted"/>
<dbReference type="EMBL" id="PCWA01000086">
    <property type="protein sequence ID" value="PIQ88790.1"/>
    <property type="molecule type" value="Genomic_DNA"/>
</dbReference>
<name>A0A2H0LWJ1_9BACT</name>
<dbReference type="PANTHER" id="PTHR34700:SF4">
    <property type="entry name" value="PHAGE-LIKE ELEMENT PBSX PROTEIN XKDP"/>
    <property type="match status" value="1"/>
</dbReference>
<dbReference type="Proteomes" id="UP000229641">
    <property type="component" value="Unassembled WGS sequence"/>
</dbReference>
<dbReference type="PROSITE" id="PS51782">
    <property type="entry name" value="LYSM"/>
    <property type="match status" value="1"/>
</dbReference>
<dbReference type="InterPro" id="IPR018392">
    <property type="entry name" value="LysM"/>
</dbReference>
<sequence>MRMMEEEDIYEKDEADVMSFKEYTVEKNDTLQKISQKFYGTTKKWKKIYDANTDTLKSPDKVYPGQKLNIPQD</sequence>
<organism evidence="2 3">
    <name type="scientific">Candidatus Ghiorseimicrobium undicola</name>
    <dbReference type="NCBI Taxonomy" id="1974746"/>
    <lineage>
        <taxon>Bacteria</taxon>
        <taxon>Pseudomonadati</taxon>
        <taxon>Candidatus Omnitrophota</taxon>
        <taxon>Candidatus Ghiorseimicrobium</taxon>
    </lineage>
</organism>
<evidence type="ECO:0000313" key="3">
    <source>
        <dbReference type="Proteomes" id="UP000229641"/>
    </source>
</evidence>
<dbReference type="CDD" id="cd00118">
    <property type="entry name" value="LysM"/>
    <property type="match status" value="1"/>
</dbReference>
<dbReference type="InterPro" id="IPR052196">
    <property type="entry name" value="Bact_Kbp"/>
</dbReference>
<dbReference type="Pfam" id="PF01476">
    <property type="entry name" value="LysM"/>
    <property type="match status" value="1"/>
</dbReference>
<comment type="caution">
    <text evidence="2">The sequence shown here is derived from an EMBL/GenBank/DDBJ whole genome shotgun (WGS) entry which is preliminary data.</text>
</comment>
<protein>
    <recommendedName>
        <fullName evidence="1">LysM domain-containing protein</fullName>
    </recommendedName>
</protein>